<feature type="region of interest" description="Disordered" evidence="6">
    <location>
        <begin position="69"/>
        <end position="109"/>
    </location>
</feature>
<dbReference type="InterPro" id="IPR001138">
    <property type="entry name" value="Zn2Cys6_DnaBD"/>
</dbReference>
<organism evidence="8 9">
    <name type="scientific">Penicilliopsis zonata CBS 506.65</name>
    <dbReference type="NCBI Taxonomy" id="1073090"/>
    <lineage>
        <taxon>Eukaryota</taxon>
        <taxon>Fungi</taxon>
        <taxon>Dikarya</taxon>
        <taxon>Ascomycota</taxon>
        <taxon>Pezizomycotina</taxon>
        <taxon>Eurotiomycetes</taxon>
        <taxon>Eurotiomycetidae</taxon>
        <taxon>Eurotiales</taxon>
        <taxon>Aspergillaceae</taxon>
        <taxon>Penicilliopsis</taxon>
    </lineage>
</organism>
<dbReference type="AlphaFoldDB" id="A0A1L9SPE8"/>
<dbReference type="STRING" id="1073090.A0A1L9SPE8"/>
<dbReference type="Gene3D" id="4.10.240.10">
    <property type="entry name" value="Zn(2)-C6 fungal-type DNA-binding domain"/>
    <property type="match status" value="1"/>
</dbReference>
<protein>
    <recommendedName>
        <fullName evidence="7">Zn(2)-C6 fungal-type domain-containing protein</fullName>
    </recommendedName>
</protein>
<evidence type="ECO:0000256" key="1">
    <source>
        <dbReference type="ARBA" id="ARBA00004123"/>
    </source>
</evidence>
<feature type="domain" description="Zn(2)-C6 fungal-type" evidence="7">
    <location>
        <begin position="27"/>
        <end position="55"/>
    </location>
</feature>
<evidence type="ECO:0000256" key="5">
    <source>
        <dbReference type="ARBA" id="ARBA00023242"/>
    </source>
</evidence>
<dbReference type="CDD" id="cd00067">
    <property type="entry name" value="GAL4"/>
    <property type="match status" value="1"/>
</dbReference>
<sequence length="616" mass="68083">MTTPPHTSSSAEPRRRVRRWHQRGFTGCSTCRRRHVRCDEASPRCQNCFRLGLECDGSQGRMTFKVYNPASNQQNQASTTTPESSESEPTQQRRTVSPETDKTDSTSIASPLSSLEMFLALTSPQPQNGRQLPPPPPPPPPPRRITGDLPSSPTLELDAGTTPLLNVEEEGYILAHFVNHVSILLIAHHGPVYAINKSNKNNTKNPFQCDFPLLAQSSPAMLGAMQALGALHLANTAASGTQDTRHFQYAMAKYSDVVKLFRLKSHQTGQRTLLADLATCLLLCYFEMMDSQHPNWLVHLKGAKEIYRIMFHPTPAEQADRVGEGERQAAVRHPLLTDLLLLLADLDVAGACATVNGTVIPGPYWRMHAVDGGGSAAAGWEQEHLHNTTNTSPTPVSFTGRDQVLAELTDAWAGLMEIRASTSKFGKAKDEDMPVEQQDVVFGDLLNSLLAWRASAPECLRVLGLLDLNTTTRPTTNSCLPSYPYPDLLAYAACLEAYEKATALHLYKIVAAGRPDQQINLAHLNLLACRILDLVAFLADGVGQLAILWPLFIAGREACDYTQQLAIRDRMIGMQRFGFKNVERTLESLEDFWSRKRAFPGIWIESINDLRSSVLL</sequence>
<dbReference type="PANTHER" id="PTHR37534:SF41">
    <property type="entry name" value="SFGA"/>
    <property type="match status" value="1"/>
</dbReference>
<keyword evidence="3" id="KW-0238">DNA-binding</keyword>
<dbReference type="Pfam" id="PF00172">
    <property type="entry name" value="Zn_clus"/>
    <property type="match status" value="1"/>
</dbReference>
<keyword evidence="2" id="KW-0805">Transcription regulation</keyword>
<dbReference type="EMBL" id="KV878338">
    <property type="protein sequence ID" value="OJJ48973.1"/>
    <property type="molecule type" value="Genomic_DNA"/>
</dbReference>
<dbReference type="VEuPathDB" id="FungiDB:ASPZODRAFT_60277"/>
<evidence type="ECO:0000256" key="6">
    <source>
        <dbReference type="SAM" id="MobiDB-lite"/>
    </source>
</evidence>
<dbReference type="RefSeq" id="XP_022583483.1">
    <property type="nucleotide sequence ID" value="XM_022728902.1"/>
</dbReference>
<dbReference type="GO" id="GO:0045944">
    <property type="term" value="P:positive regulation of transcription by RNA polymerase II"/>
    <property type="evidence" value="ECO:0007669"/>
    <property type="project" value="TreeGrafter"/>
</dbReference>
<dbReference type="OrthoDB" id="3598904at2759"/>
<evidence type="ECO:0000256" key="4">
    <source>
        <dbReference type="ARBA" id="ARBA00023163"/>
    </source>
</evidence>
<dbReference type="GO" id="GO:0005634">
    <property type="term" value="C:nucleus"/>
    <property type="evidence" value="ECO:0007669"/>
    <property type="project" value="UniProtKB-SubCell"/>
</dbReference>
<reference evidence="9" key="1">
    <citation type="journal article" date="2017" name="Genome Biol.">
        <title>Comparative genomics reveals high biological diversity and specific adaptations in the industrially and medically important fungal genus Aspergillus.</title>
        <authorList>
            <person name="de Vries R.P."/>
            <person name="Riley R."/>
            <person name="Wiebenga A."/>
            <person name="Aguilar-Osorio G."/>
            <person name="Amillis S."/>
            <person name="Uchima C.A."/>
            <person name="Anderluh G."/>
            <person name="Asadollahi M."/>
            <person name="Askin M."/>
            <person name="Barry K."/>
            <person name="Battaglia E."/>
            <person name="Bayram O."/>
            <person name="Benocci T."/>
            <person name="Braus-Stromeyer S.A."/>
            <person name="Caldana C."/>
            <person name="Canovas D."/>
            <person name="Cerqueira G.C."/>
            <person name="Chen F."/>
            <person name="Chen W."/>
            <person name="Choi C."/>
            <person name="Clum A."/>
            <person name="Dos Santos R.A."/>
            <person name="Damasio A.R."/>
            <person name="Diallinas G."/>
            <person name="Emri T."/>
            <person name="Fekete E."/>
            <person name="Flipphi M."/>
            <person name="Freyberg S."/>
            <person name="Gallo A."/>
            <person name="Gournas C."/>
            <person name="Habgood R."/>
            <person name="Hainaut M."/>
            <person name="Harispe M.L."/>
            <person name="Henrissat B."/>
            <person name="Hilden K.S."/>
            <person name="Hope R."/>
            <person name="Hossain A."/>
            <person name="Karabika E."/>
            <person name="Karaffa L."/>
            <person name="Karanyi Z."/>
            <person name="Krasevec N."/>
            <person name="Kuo A."/>
            <person name="Kusch H."/>
            <person name="LaButti K."/>
            <person name="Lagendijk E.L."/>
            <person name="Lapidus A."/>
            <person name="Levasseur A."/>
            <person name="Lindquist E."/>
            <person name="Lipzen A."/>
            <person name="Logrieco A.F."/>
            <person name="MacCabe A."/>
            <person name="Maekelae M.R."/>
            <person name="Malavazi I."/>
            <person name="Melin P."/>
            <person name="Meyer V."/>
            <person name="Mielnichuk N."/>
            <person name="Miskei M."/>
            <person name="Molnar A.P."/>
            <person name="Mule G."/>
            <person name="Ngan C.Y."/>
            <person name="Orejas M."/>
            <person name="Orosz E."/>
            <person name="Ouedraogo J.P."/>
            <person name="Overkamp K.M."/>
            <person name="Park H.-S."/>
            <person name="Perrone G."/>
            <person name="Piumi F."/>
            <person name="Punt P.J."/>
            <person name="Ram A.F."/>
            <person name="Ramon A."/>
            <person name="Rauscher S."/>
            <person name="Record E."/>
            <person name="Riano-Pachon D.M."/>
            <person name="Robert V."/>
            <person name="Roehrig J."/>
            <person name="Ruller R."/>
            <person name="Salamov A."/>
            <person name="Salih N.S."/>
            <person name="Samson R.A."/>
            <person name="Sandor E."/>
            <person name="Sanguinetti M."/>
            <person name="Schuetze T."/>
            <person name="Sepcic K."/>
            <person name="Shelest E."/>
            <person name="Sherlock G."/>
            <person name="Sophianopoulou V."/>
            <person name="Squina F.M."/>
            <person name="Sun H."/>
            <person name="Susca A."/>
            <person name="Todd R.B."/>
            <person name="Tsang A."/>
            <person name="Unkles S.E."/>
            <person name="van de Wiele N."/>
            <person name="van Rossen-Uffink D."/>
            <person name="Oliveira J.V."/>
            <person name="Vesth T.C."/>
            <person name="Visser J."/>
            <person name="Yu J.-H."/>
            <person name="Zhou M."/>
            <person name="Andersen M.R."/>
            <person name="Archer D.B."/>
            <person name="Baker S.E."/>
            <person name="Benoit I."/>
            <person name="Brakhage A.A."/>
            <person name="Braus G.H."/>
            <person name="Fischer R."/>
            <person name="Frisvad J.C."/>
            <person name="Goldman G.H."/>
            <person name="Houbraken J."/>
            <person name="Oakley B."/>
            <person name="Pocsi I."/>
            <person name="Scazzocchio C."/>
            <person name="Seiboth B."/>
            <person name="vanKuyk P.A."/>
            <person name="Wortman J."/>
            <person name="Dyer P.S."/>
            <person name="Grigoriev I.V."/>
        </authorList>
    </citation>
    <scope>NUCLEOTIDE SEQUENCE [LARGE SCALE GENOMIC DNA]</scope>
    <source>
        <strain evidence="9">CBS 506.65</strain>
    </source>
</reference>
<dbReference type="Proteomes" id="UP000184188">
    <property type="component" value="Unassembled WGS sequence"/>
</dbReference>
<dbReference type="SUPFAM" id="SSF57701">
    <property type="entry name" value="Zn2/Cys6 DNA-binding domain"/>
    <property type="match status" value="1"/>
</dbReference>
<comment type="subcellular location">
    <subcellularLocation>
        <location evidence="1">Nucleus</location>
    </subcellularLocation>
</comment>
<keyword evidence="4" id="KW-0804">Transcription</keyword>
<dbReference type="GeneID" id="34615366"/>
<dbReference type="PROSITE" id="PS50048">
    <property type="entry name" value="ZN2_CY6_FUNGAL_2"/>
    <property type="match status" value="1"/>
</dbReference>
<dbReference type="SMART" id="SM00066">
    <property type="entry name" value="GAL4"/>
    <property type="match status" value="1"/>
</dbReference>
<dbReference type="GO" id="GO:0008270">
    <property type="term" value="F:zinc ion binding"/>
    <property type="evidence" value="ECO:0007669"/>
    <property type="project" value="InterPro"/>
</dbReference>
<proteinExistence type="predicted"/>
<evidence type="ECO:0000259" key="7">
    <source>
        <dbReference type="PROSITE" id="PS50048"/>
    </source>
</evidence>
<keyword evidence="5" id="KW-0539">Nucleus</keyword>
<feature type="region of interest" description="Disordered" evidence="6">
    <location>
        <begin position="124"/>
        <end position="156"/>
    </location>
</feature>
<dbReference type="Pfam" id="PF11951">
    <property type="entry name" value="Fungal_trans_2"/>
    <property type="match status" value="2"/>
</dbReference>
<dbReference type="PROSITE" id="PS00463">
    <property type="entry name" value="ZN2_CY6_FUNGAL_1"/>
    <property type="match status" value="1"/>
</dbReference>
<evidence type="ECO:0000256" key="3">
    <source>
        <dbReference type="ARBA" id="ARBA00023125"/>
    </source>
</evidence>
<gene>
    <name evidence="8" type="ORF">ASPZODRAFT_60277</name>
</gene>
<feature type="compositionally biased region" description="Pro residues" evidence="6">
    <location>
        <begin position="132"/>
        <end position="143"/>
    </location>
</feature>
<dbReference type="InterPro" id="IPR021858">
    <property type="entry name" value="Fun_TF"/>
</dbReference>
<dbReference type="PANTHER" id="PTHR37534">
    <property type="entry name" value="TRANSCRIPTIONAL ACTIVATOR PROTEIN UGA3"/>
    <property type="match status" value="1"/>
</dbReference>
<feature type="compositionally biased region" description="Low complexity" evidence="6">
    <location>
        <begin position="78"/>
        <end position="90"/>
    </location>
</feature>
<evidence type="ECO:0000313" key="8">
    <source>
        <dbReference type="EMBL" id="OJJ48973.1"/>
    </source>
</evidence>
<dbReference type="GO" id="GO:0000981">
    <property type="term" value="F:DNA-binding transcription factor activity, RNA polymerase II-specific"/>
    <property type="evidence" value="ECO:0007669"/>
    <property type="project" value="InterPro"/>
</dbReference>
<dbReference type="InterPro" id="IPR036864">
    <property type="entry name" value="Zn2-C6_fun-type_DNA-bd_sf"/>
</dbReference>
<name>A0A1L9SPE8_9EURO</name>
<evidence type="ECO:0000313" key="9">
    <source>
        <dbReference type="Proteomes" id="UP000184188"/>
    </source>
</evidence>
<dbReference type="GO" id="GO:0000976">
    <property type="term" value="F:transcription cis-regulatory region binding"/>
    <property type="evidence" value="ECO:0007669"/>
    <property type="project" value="TreeGrafter"/>
</dbReference>
<accession>A0A1L9SPE8</accession>
<keyword evidence="9" id="KW-1185">Reference proteome</keyword>
<evidence type="ECO:0000256" key="2">
    <source>
        <dbReference type="ARBA" id="ARBA00023015"/>
    </source>
</evidence>